<organism evidence="2 3">
    <name type="scientific">Luteimonas galliterrae</name>
    <dbReference type="NCBI Taxonomy" id="2940486"/>
    <lineage>
        <taxon>Bacteria</taxon>
        <taxon>Pseudomonadati</taxon>
        <taxon>Pseudomonadota</taxon>
        <taxon>Gammaproteobacteria</taxon>
        <taxon>Lysobacterales</taxon>
        <taxon>Lysobacteraceae</taxon>
        <taxon>Luteimonas</taxon>
    </lineage>
</organism>
<keyword evidence="3" id="KW-1185">Reference proteome</keyword>
<gene>
    <name evidence="2" type="ORF">M2650_02515</name>
</gene>
<protein>
    <submittedName>
        <fullName evidence="2">GIY-YIG nuclease family protein</fullName>
    </submittedName>
</protein>
<evidence type="ECO:0000313" key="2">
    <source>
        <dbReference type="EMBL" id="MCL1633520.1"/>
    </source>
</evidence>
<comment type="caution">
    <text evidence="2">The sequence shown here is derived from an EMBL/GenBank/DDBJ whole genome shotgun (WGS) entry which is preliminary data.</text>
</comment>
<evidence type="ECO:0000259" key="1">
    <source>
        <dbReference type="Pfam" id="PF10544"/>
    </source>
</evidence>
<feature type="domain" description="Bacteriophage T5 Orf172 DNA-binding" evidence="1">
    <location>
        <begin position="28"/>
        <end position="108"/>
    </location>
</feature>
<reference evidence="2 3" key="1">
    <citation type="submission" date="2022-05" db="EMBL/GenBank/DDBJ databases">
        <title>Luteimonas sp. SX5, whole genome shotgun sequencing project.</title>
        <authorList>
            <person name="Zhao G."/>
            <person name="Shen L."/>
        </authorList>
    </citation>
    <scope>NUCLEOTIDE SEQUENCE [LARGE SCALE GENOMIC DNA]</scope>
    <source>
        <strain evidence="2 3">SX5</strain>
    </source>
</reference>
<dbReference type="RefSeq" id="WP_249470704.1">
    <property type="nucleotide sequence ID" value="NZ_JAMBEP010000001.1"/>
</dbReference>
<accession>A0ABT0MGU1</accession>
<dbReference type="EMBL" id="JAMBEP010000001">
    <property type="protein sequence ID" value="MCL1633520.1"/>
    <property type="molecule type" value="Genomic_DNA"/>
</dbReference>
<sequence length="203" mass="23129">MTFDDQDDANPRTLSRGACFLYVAPCVYDDILKVGFARDPLLRLHQLHRRFYEFFDLDAAFLIQTDTVREARALETAMHRVLAIHNAPAPLTIREPAGGATEWYRGAYGILRGRAHALADEGYVHHPSLRPWLRERLLRQSTELYSWAETAYAALSLADADMPAHEASLRQAMRDTLDAYAAFDIDLAPVLPEDVLRWYRAGR</sequence>
<dbReference type="InterPro" id="IPR018306">
    <property type="entry name" value="Phage_T5_Orf172_DNA-bd"/>
</dbReference>
<dbReference type="Proteomes" id="UP001431217">
    <property type="component" value="Unassembled WGS sequence"/>
</dbReference>
<dbReference type="Pfam" id="PF10544">
    <property type="entry name" value="T5orf172"/>
    <property type="match status" value="1"/>
</dbReference>
<evidence type="ECO:0000313" key="3">
    <source>
        <dbReference type="Proteomes" id="UP001431217"/>
    </source>
</evidence>
<proteinExistence type="predicted"/>
<name>A0ABT0MGU1_9GAMM</name>